<feature type="region of interest" description="Disordered" evidence="4">
    <location>
        <begin position="69"/>
        <end position="91"/>
    </location>
</feature>
<dbReference type="Gene3D" id="1.25.70.10">
    <property type="entry name" value="Transcription termination factor 3, mitochondrial"/>
    <property type="match status" value="1"/>
</dbReference>
<protein>
    <submittedName>
        <fullName evidence="5">mTERF domain-containing protein 1, mitochondrial</fullName>
    </submittedName>
</protein>
<dbReference type="SMART" id="SM00733">
    <property type="entry name" value="Mterf"/>
    <property type="match status" value="9"/>
</dbReference>
<evidence type="ECO:0000256" key="2">
    <source>
        <dbReference type="ARBA" id="ARBA00022472"/>
    </source>
</evidence>
<dbReference type="PANTHER" id="PTHR13068:SF3">
    <property type="entry name" value="MITOCHONDRIAL TRANSCRIPTION TERMINATION FACTOR FAMILY PROTEIN"/>
    <property type="match status" value="1"/>
</dbReference>
<dbReference type="PANTHER" id="PTHR13068">
    <property type="entry name" value="CGI-12 PROTEIN-RELATED"/>
    <property type="match status" value="1"/>
</dbReference>
<organism evidence="5">
    <name type="scientific">Anthurium amnicola</name>
    <dbReference type="NCBI Taxonomy" id="1678845"/>
    <lineage>
        <taxon>Eukaryota</taxon>
        <taxon>Viridiplantae</taxon>
        <taxon>Streptophyta</taxon>
        <taxon>Embryophyta</taxon>
        <taxon>Tracheophyta</taxon>
        <taxon>Spermatophyta</taxon>
        <taxon>Magnoliopsida</taxon>
        <taxon>Liliopsida</taxon>
        <taxon>Araceae</taxon>
        <taxon>Pothoideae</taxon>
        <taxon>Potheae</taxon>
        <taxon>Anthurium</taxon>
    </lineage>
</organism>
<dbReference type="EMBL" id="GDJX01002027">
    <property type="protein sequence ID" value="JAT65909.1"/>
    <property type="molecule type" value="Transcribed_RNA"/>
</dbReference>
<dbReference type="AlphaFoldDB" id="A0A1D1ZGB6"/>
<sequence>MPPACALPSPTLGHRGPFPPAGRCSCRCLTFPRRLPARIFHHLRDPARLGLSVRTPLGGSGARVAISAVRDGRDSVGSRGEEGEGEGEEEEAREALVELLQECGASREESVEIASNCPKYLEMLAESVRELDEHSLWGSWEGELAGGGYGEGDRGDARELTFREKVYLMGKRKGDKGVLPFLESLGIRYSSSMHIAGYVSSISLPELIGKVRFVKEMLFSGSGHEVHIGRNARRMMTQLSIPIDDTIQQTLSFFEKLEARRGGLDMLGLKDVGFPCLVESFPLLLCSVENKLQPLIQLLEEVGVPREHVRDILLLFPPLIFYDIEEDIKPRINRLHKAGGEDIGKMLLKYPWILSASIQENYKSVHSFFEMEKVAKPSIDCAVRSWPHVLGCSTSRMKRLVKRFRDLGITSKMLGKIIAASPQLLLRKPNEFQEVVSFMEEVGFDDESIGRILCRCPEIFASSVDKTLRKKLAFLKDLGIASKHLPRVMKKYPEFLVSDVDNTLLPRMRYLMKVGLSKREVGSMVYRFSPLLGYSINVVLKPKLEFLTNTMQKPLKAVVEYPRYFSYSLEKKIKPRFWVLKGRNMECCLRDMLGKNDEEFAGDYMDMGRMLVLPPAARTDDSQMQE</sequence>
<evidence type="ECO:0000313" key="5">
    <source>
        <dbReference type="EMBL" id="JAT65909.1"/>
    </source>
</evidence>
<dbReference type="GO" id="GO:0006353">
    <property type="term" value="P:DNA-templated transcription termination"/>
    <property type="evidence" value="ECO:0007669"/>
    <property type="project" value="UniProtKB-KW"/>
</dbReference>
<gene>
    <name evidence="5" type="primary">MTERFD1_10</name>
    <name evidence="5" type="ORF">g.89884</name>
</gene>
<evidence type="ECO:0000256" key="4">
    <source>
        <dbReference type="SAM" id="MobiDB-lite"/>
    </source>
</evidence>
<dbReference type="Pfam" id="PF02536">
    <property type="entry name" value="mTERF"/>
    <property type="match status" value="1"/>
</dbReference>
<comment type="similarity">
    <text evidence="1">Belongs to the mTERF family.</text>
</comment>
<keyword evidence="2" id="KW-0805">Transcription regulation</keyword>
<accession>A0A1D1ZGB6</accession>
<keyword evidence="2" id="KW-0806">Transcription termination</keyword>
<proteinExistence type="inferred from homology"/>
<keyword evidence="3" id="KW-0809">Transit peptide</keyword>
<reference evidence="5" key="1">
    <citation type="submission" date="2015-07" db="EMBL/GenBank/DDBJ databases">
        <title>Transcriptome Assembly of Anthurium amnicola.</title>
        <authorList>
            <person name="Suzuki J."/>
        </authorList>
    </citation>
    <scope>NUCLEOTIDE SEQUENCE</scope>
</reference>
<dbReference type="InterPro" id="IPR038538">
    <property type="entry name" value="MTERF_sf"/>
</dbReference>
<evidence type="ECO:0000256" key="3">
    <source>
        <dbReference type="ARBA" id="ARBA00022946"/>
    </source>
</evidence>
<evidence type="ECO:0000256" key="1">
    <source>
        <dbReference type="ARBA" id="ARBA00007692"/>
    </source>
</evidence>
<feature type="compositionally biased region" description="Basic and acidic residues" evidence="4">
    <location>
        <begin position="70"/>
        <end position="82"/>
    </location>
</feature>
<dbReference type="InterPro" id="IPR003690">
    <property type="entry name" value="MTERF"/>
</dbReference>
<dbReference type="GO" id="GO:0003676">
    <property type="term" value="F:nucleic acid binding"/>
    <property type="evidence" value="ECO:0007669"/>
    <property type="project" value="InterPro"/>
</dbReference>
<dbReference type="FunFam" id="1.25.70.10:FF:000015">
    <property type="entry name" value="Mitochondrial transcription termination factor family protein"/>
    <property type="match status" value="1"/>
</dbReference>
<name>A0A1D1ZGB6_9ARAE</name>
<keyword evidence="2" id="KW-0804">Transcription</keyword>